<evidence type="ECO:0000313" key="2">
    <source>
        <dbReference type="EMBL" id="RHX89545.1"/>
    </source>
</evidence>
<dbReference type="PANTHER" id="PTHR46224:SF64">
    <property type="entry name" value="IQ MOTIF AND ANKYRIN REPEAT DOMAIN-CONTAINING PROTEIN 1"/>
    <property type="match status" value="1"/>
</dbReference>
<evidence type="ECO:0000313" key="3">
    <source>
        <dbReference type="Proteomes" id="UP000265798"/>
    </source>
</evidence>
<name>A0A396Z482_9LEPT</name>
<reference evidence="3" key="1">
    <citation type="submission" date="2018-05" db="EMBL/GenBank/DDBJ databases">
        <title>Leptospira yasudae sp. nov. and Leptospira stimsonii sp. nov., two pathogenic species of the genus Leptospira isolated from environmental sources.</title>
        <authorList>
            <person name="Casanovas-Massana A."/>
            <person name="Hamond C."/>
            <person name="Santos L.A."/>
            <person name="Hacker K.P."/>
            <person name="Balassiano I."/>
            <person name="Medeiros M.A."/>
            <person name="Reis M.G."/>
            <person name="Ko A.I."/>
            <person name="Wunder E.A."/>
        </authorList>
    </citation>
    <scope>NUCLEOTIDE SEQUENCE [LARGE SCALE GENOMIC DNA]</scope>
    <source>
        <strain evidence="3">Yale</strain>
    </source>
</reference>
<sequence length="317" mass="36563">MQRISFKFSNLLSSFQNTFRCKNCLVFFLHLCFPILTLNVCSATVGELIQKGKTEEVIVFLDKDSDWNQREECESPLSIASRYQKTEILKILLQKGADPNYRSKGCPQESLLIIDGVLISKDYFFTATHTPLSHSPNKEVAEILIDAGAKPNIGGYRQDQPSGQGLAYYQSPLLIAILERKYELAKYLIQKGASTEIFNPLTGENELELWFSSVGIRSQKDRKFYQYLRSLGLKKIKLPSRIKPENDDQTLSYVHLVTKSETKRSIASLRENETFETDLVYSDPDQKYFHSSEFTRKETGQNLYEWILQRRLLSKKR</sequence>
<dbReference type="Gene3D" id="1.25.40.20">
    <property type="entry name" value="Ankyrin repeat-containing domain"/>
    <property type="match status" value="1"/>
</dbReference>
<dbReference type="PANTHER" id="PTHR46224">
    <property type="entry name" value="ANKYRIN REPEAT FAMILY PROTEIN"/>
    <property type="match status" value="1"/>
</dbReference>
<proteinExistence type="predicted"/>
<evidence type="ECO:0000256" key="1">
    <source>
        <dbReference type="PROSITE-ProRule" id="PRU00023"/>
    </source>
</evidence>
<gene>
    <name evidence="2" type="ORF">DLM75_11220</name>
</gene>
<dbReference type="InterPro" id="IPR002110">
    <property type="entry name" value="Ankyrin_rpt"/>
</dbReference>
<dbReference type="Proteomes" id="UP000265798">
    <property type="component" value="Unassembled WGS sequence"/>
</dbReference>
<dbReference type="AlphaFoldDB" id="A0A396Z482"/>
<comment type="caution">
    <text evidence="2">The sequence shown here is derived from an EMBL/GenBank/DDBJ whole genome shotgun (WGS) entry which is preliminary data.</text>
</comment>
<dbReference type="PROSITE" id="PS50088">
    <property type="entry name" value="ANK_REPEAT"/>
    <property type="match status" value="1"/>
</dbReference>
<dbReference type="PROSITE" id="PS50297">
    <property type="entry name" value="ANK_REP_REGION"/>
    <property type="match status" value="1"/>
</dbReference>
<dbReference type="EMBL" id="QHCT01000003">
    <property type="protein sequence ID" value="RHX89545.1"/>
    <property type="molecule type" value="Genomic_DNA"/>
</dbReference>
<dbReference type="SUPFAM" id="SSF48403">
    <property type="entry name" value="Ankyrin repeat"/>
    <property type="match status" value="1"/>
</dbReference>
<dbReference type="InterPro" id="IPR036770">
    <property type="entry name" value="Ankyrin_rpt-contain_sf"/>
</dbReference>
<dbReference type="RefSeq" id="WP_118968622.1">
    <property type="nucleotide sequence ID" value="NZ_QHCT01000003.1"/>
</dbReference>
<protein>
    <submittedName>
        <fullName evidence="2">Uncharacterized protein</fullName>
    </submittedName>
</protein>
<dbReference type="Pfam" id="PF00023">
    <property type="entry name" value="Ank"/>
    <property type="match status" value="1"/>
</dbReference>
<dbReference type="SMART" id="SM00248">
    <property type="entry name" value="ANK"/>
    <property type="match status" value="3"/>
</dbReference>
<dbReference type="OrthoDB" id="346006at2"/>
<accession>A0A396Z482</accession>
<organism evidence="2 3">
    <name type="scientific">Leptospira stimsonii</name>
    <dbReference type="NCBI Taxonomy" id="2202203"/>
    <lineage>
        <taxon>Bacteria</taxon>
        <taxon>Pseudomonadati</taxon>
        <taxon>Spirochaetota</taxon>
        <taxon>Spirochaetia</taxon>
        <taxon>Leptospirales</taxon>
        <taxon>Leptospiraceae</taxon>
        <taxon>Leptospira</taxon>
    </lineage>
</organism>
<keyword evidence="1" id="KW-0040">ANK repeat</keyword>
<feature type="repeat" description="ANK" evidence="1">
    <location>
        <begin position="72"/>
        <end position="104"/>
    </location>
</feature>
<dbReference type="InterPro" id="IPR051616">
    <property type="entry name" value="Cul2-RING_E3_ligase_SR"/>
</dbReference>